<feature type="domain" description="Recombinase" evidence="2">
    <location>
        <begin position="157"/>
        <end position="266"/>
    </location>
</feature>
<dbReference type="PROSITE" id="PS51736">
    <property type="entry name" value="RECOMBINASES_3"/>
    <property type="match status" value="1"/>
</dbReference>
<dbReference type="Pfam" id="PF00239">
    <property type="entry name" value="Resolvase"/>
    <property type="match status" value="1"/>
</dbReference>
<proteinExistence type="predicted"/>
<dbReference type="PANTHER" id="PTHR30461">
    <property type="entry name" value="DNA-INVERTASE FROM LAMBDOID PROPHAGE"/>
    <property type="match status" value="1"/>
</dbReference>
<accession>A0A6I1FCI1</accession>
<name>A0A6I1FCI1_9BACI</name>
<dbReference type="CDD" id="cd00338">
    <property type="entry name" value="Ser_Recombinase"/>
    <property type="match status" value="1"/>
</dbReference>
<evidence type="ECO:0000259" key="1">
    <source>
        <dbReference type="PROSITE" id="PS51736"/>
    </source>
</evidence>
<dbReference type="AlphaFoldDB" id="A0A6I1FCI1"/>
<dbReference type="Pfam" id="PF07508">
    <property type="entry name" value="Recombinase"/>
    <property type="match status" value="1"/>
</dbReference>
<dbReference type="SUPFAM" id="SSF53041">
    <property type="entry name" value="Resolvase-like"/>
    <property type="match status" value="1"/>
</dbReference>
<dbReference type="Gene3D" id="3.40.50.1390">
    <property type="entry name" value="Resolvase, N-terminal catalytic domain"/>
    <property type="match status" value="1"/>
</dbReference>
<comment type="caution">
    <text evidence="3">The sequence shown here is derived from an EMBL/GenBank/DDBJ whole genome shotgun (WGS) entry which is preliminary data.</text>
</comment>
<dbReference type="PANTHER" id="PTHR30461:SF23">
    <property type="entry name" value="DNA RECOMBINASE-RELATED"/>
    <property type="match status" value="1"/>
</dbReference>
<reference evidence="3 4" key="1">
    <citation type="submission" date="2019-10" db="EMBL/GenBank/DDBJ databases">
        <title>Bacillus aerolatum sp. nov., isolated from bioaerosol of sport playgrounds.</title>
        <authorList>
            <person name="Chen P."/>
            <person name="Zhang G."/>
        </authorList>
    </citation>
    <scope>NUCLEOTIDE SEQUENCE [LARGE SCALE GENOMIC DNA]</scope>
    <source>
        <strain evidence="3 4">CX253</strain>
    </source>
</reference>
<dbReference type="EMBL" id="WEIO01000010">
    <property type="protein sequence ID" value="KAB7704911.1"/>
    <property type="molecule type" value="Genomic_DNA"/>
</dbReference>
<dbReference type="InterPro" id="IPR038109">
    <property type="entry name" value="DNA_bind_recomb_sf"/>
</dbReference>
<keyword evidence="4" id="KW-1185">Reference proteome</keyword>
<protein>
    <submittedName>
        <fullName evidence="3">Recombinase family protein</fullName>
    </submittedName>
</protein>
<evidence type="ECO:0000313" key="4">
    <source>
        <dbReference type="Proteomes" id="UP000429595"/>
    </source>
</evidence>
<feature type="domain" description="Resolvase/invertase-type recombinase catalytic" evidence="1">
    <location>
        <begin position="1"/>
        <end position="149"/>
    </location>
</feature>
<sequence>MYVRNSISKEKQKLSIEMQKDHVNKLAQKENLLIDDIYSDDETSARKTKVKERTQMSRMLREIRKGEIKTVLVYSRCRFARNVHDYMEIYRTFKEHSIKVFFATEHEFPMLFTIEGELIERIMAAFNEHEAENLVKKLKDAKLTKARQGKHAAGKISFGYEQSAEEDGDWTIIKEEAQVVQDIFNLFTVTRLDSLNQFVEMVNQQGLTYKDDKPWTYGNIRNLLKNPIYKGIRKYQDIKVPVLHLQIVEEQVWKEAQVKLSTFTRDSFKEEEKEKPFFLLDGMIQCMECEEVLISNKAQMRGKKIEVYRCKNHSKIKFEKEKIEKEVMLQANNFFNEILSPFFKEHLKKMAEKDTKIFKDIGKMIENVRSNLKDEIGNRLDVLLNIDKVSDVSPSMMKLYEELQEVTKSHETFKEKWFESIETLKELEAYHDRYDDGSTVILHEDLNGETARDLLQNVVKGIYVHSDKEVSIIFKHPYLEGVGGREIIGLK</sequence>
<dbReference type="InterPro" id="IPR006119">
    <property type="entry name" value="Resolv_N"/>
</dbReference>
<dbReference type="GO" id="GO:0000150">
    <property type="term" value="F:DNA strand exchange activity"/>
    <property type="evidence" value="ECO:0007669"/>
    <property type="project" value="InterPro"/>
</dbReference>
<dbReference type="InterPro" id="IPR050639">
    <property type="entry name" value="SSR_resolvase"/>
</dbReference>
<dbReference type="InterPro" id="IPR011109">
    <property type="entry name" value="DNA_bind_recombinase_dom"/>
</dbReference>
<evidence type="ECO:0000259" key="2">
    <source>
        <dbReference type="PROSITE" id="PS51737"/>
    </source>
</evidence>
<dbReference type="InterPro" id="IPR036162">
    <property type="entry name" value="Resolvase-like_N_sf"/>
</dbReference>
<gene>
    <name evidence="3" type="ORF">F9802_15205</name>
</gene>
<evidence type="ECO:0000313" key="3">
    <source>
        <dbReference type="EMBL" id="KAB7704911.1"/>
    </source>
</evidence>
<organism evidence="3 4">
    <name type="scientific">Bacillus aerolatus</name>
    <dbReference type="NCBI Taxonomy" id="2653354"/>
    <lineage>
        <taxon>Bacteria</taxon>
        <taxon>Bacillati</taxon>
        <taxon>Bacillota</taxon>
        <taxon>Bacilli</taxon>
        <taxon>Bacillales</taxon>
        <taxon>Bacillaceae</taxon>
        <taxon>Bacillus</taxon>
    </lineage>
</organism>
<dbReference type="SMART" id="SM00857">
    <property type="entry name" value="Resolvase"/>
    <property type="match status" value="1"/>
</dbReference>
<dbReference type="RefSeq" id="WP_152153475.1">
    <property type="nucleotide sequence ID" value="NZ_WEIO01000010.1"/>
</dbReference>
<dbReference type="Proteomes" id="UP000429595">
    <property type="component" value="Unassembled WGS sequence"/>
</dbReference>
<dbReference type="GO" id="GO:0003677">
    <property type="term" value="F:DNA binding"/>
    <property type="evidence" value="ECO:0007669"/>
    <property type="project" value="InterPro"/>
</dbReference>
<dbReference type="Gene3D" id="3.90.1750.20">
    <property type="entry name" value="Putative Large Serine Recombinase, Chain B, Domain 2"/>
    <property type="match status" value="1"/>
</dbReference>
<dbReference type="PROSITE" id="PS51737">
    <property type="entry name" value="RECOMBINASE_DNA_BIND"/>
    <property type="match status" value="1"/>
</dbReference>